<dbReference type="Proteomes" id="UP000194450">
    <property type="component" value="Unassembled WGS sequence"/>
</dbReference>
<name>A0A1Y6EHP4_9GAMM</name>
<dbReference type="AlphaFoldDB" id="A0A1Y6EHP4"/>
<evidence type="ECO:0000313" key="1">
    <source>
        <dbReference type="EMBL" id="SMQ60112.1"/>
    </source>
</evidence>
<gene>
    <name evidence="1" type="ORF">SAMN06297229_0370</name>
</gene>
<organism evidence="1 2">
    <name type="scientific">Pseudidiomarina planktonica</name>
    <dbReference type="NCBI Taxonomy" id="1323738"/>
    <lineage>
        <taxon>Bacteria</taxon>
        <taxon>Pseudomonadati</taxon>
        <taxon>Pseudomonadota</taxon>
        <taxon>Gammaproteobacteria</taxon>
        <taxon>Alteromonadales</taxon>
        <taxon>Idiomarinaceae</taxon>
        <taxon>Pseudidiomarina</taxon>
    </lineage>
</organism>
<dbReference type="EMBL" id="FXWH01000001">
    <property type="protein sequence ID" value="SMQ60112.1"/>
    <property type="molecule type" value="Genomic_DNA"/>
</dbReference>
<reference evidence="2" key="1">
    <citation type="submission" date="2017-04" db="EMBL/GenBank/DDBJ databases">
        <authorList>
            <person name="Varghese N."/>
            <person name="Submissions S."/>
        </authorList>
    </citation>
    <scope>NUCLEOTIDE SEQUENCE [LARGE SCALE GENOMIC DNA]</scope>
</reference>
<proteinExistence type="predicted"/>
<sequence length="56" mass="6881">MPETALALLYLFLTGEFMTIKIRPPYIRVNPYWGSQIERDNRFFHLVERHQHNQEY</sequence>
<evidence type="ECO:0000313" key="2">
    <source>
        <dbReference type="Proteomes" id="UP000194450"/>
    </source>
</evidence>
<keyword evidence="2" id="KW-1185">Reference proteome</keyword>
<accession>A0A1Y6EHP4</accession>
<protein>
    <submittedName>
        <fullName evidence="1">Uncharacterized protein</fullName>
    </submittedName>
</protein>